<evidence type="ECO:0000256" key="5">
    <source>
        <dbReference type="SAM" id="MobiDB-lite"/>
    </source>
</evidence>
<dbReference type="STRING" id="331657.A0A4V5NDL3"/>
<evidence type="ECO:0000256" key="6">
    <source>
        <dbReference type="SAM" id="Phobius"/>
    </source>
</evidence>
<dbReference type="Gene3D" id="3.90.550.50">
    <property type="match status" value="1"/>
</dbReference>
<accession>A0A4V5NDL3</accession>
<feature type="transmembrane region" description="Helical" evidence="6">
    <location>
        <begin position="519"/>
        <end position="542"/>
    </location>
</feature>
<protein>
    <recommendedName>
        <fullName evidence="7">Phosphatidic acid phosphatase type 2/haloperoxidase domain-containing protein</fullName>
    </recommendedName>
</protein>
<feature type="transmembrane region" description="Helical" evidence="6">
    <location>
        <begin position="440"/>
        <end position="461"/>
    </location>
</feature>
<feature type="transmembrane region" description="Helical" evidence="6">
    <location>
        <begin position="348"/>
        <end position="365"/>
    </location>
</feature>
<evidence type="ECO:0000313" key="8">
    <source>
        <dbReference type="EMBL" id="TKA63179.1"/>
    </source>
</evidence>
<dbReference type="PANTHER" id="PTHR31310">
    <property type="match status" value="1"/>
</dbReference>
<dbReference type="Gene3D" id="1.20.144.10">
    <property type="entry name" value="Phosphatidic acid phosphatase type 2/haloperoxidase"/>
    <property type="match status" value="1"/>
</dbReference>
<dbReference type="Proteomes" id="UP000308768">
    <property type="component" value="Unassembled WGS sequence"/>
</dbReference>
<dbReference type="InterPro" id="IPR036938">
    <property type="entry name" value="PAP2/HPO_sf"/>
</dbReference>
<keyword evidence="9" id="KW-1185">Reference proteome</keyword>
<dbReference type="PANTHER" id="PTHR31310:SF11">
    <property type="entry name" value="INOSITOL PHOSPHORYLCERAMIDE SYNTHASE CATALYTIC SUBUNIT AUR1"/>
    <property type="match status" value="1"/>
</dbReference>
<comment type="caution">
    <text evidence="8">The sequence shown here is derived from an EMBL/GenBank/DDBJ whole genome shotgun (WGS) entry which is preliminary data.</text>
</comment>
<feature type="region of interest" description="Disordered" evidence="5">
    <location>
        <begin position="192"/>
        <end position="219"/>
    </location>
</feature>
<dbReference type="GO" id="GO:0030148">
    <property type="term" value="P:sphingolipid biosynthetic process"/>
    <property type="evidence" value="ECO:0007669"/>
    <property type="project" value="TreeGrafter"/>
</dbReference>
<reference evidence="8 9" key="1">
    <citation type="submission" date="2017-03" db="EMBL/GenBank/DDBJ databases">
        <title>Genomes of endolithic fungi from Antarctica.</title>
        <authorList>
            <person name="Coleine C."/>
            <person name="Masonjones S."/>
            <person name="Stajich J.E."/>
        </authorList>
    </citation>
    <scope>NUCLEOTIDE SEQUENCE [LARGE SCALE GENOMIC DNA]</scope>
    <source>
        <strain evidence="8 9">CCFEE 5187</strain>
    </source>
</reference>
<name>A0A4V5NDL3_9PEZI</name>
<feature type="compositionally biased region" description="Polar residues" evidence="5">
    <location>
        <begin position="656"/>
        <end position="665"/>
    </location>
</feature>
<proteinExistence type="predicted"/>
<sequence>AKWFVYIEADTSISWLNLLLLLKQLDSNKPLYFGAQNVIGETTFGHGGSGFVVSNAAAKKLEALQQRDGKAFVEKWEKITSESCCGDEIVARAFVEVNVHLMPAWPLIQGETVATIDWTQRHWCTPAVTWHHVSPNEIDTMWKFQKGWVDEKGWKTPYLYKDVFQHFVDQHIRVNRTDWINISQDWKFEKPSSADSSFEDSVSDHSDVNRGKPFSKLDEDEQRSVNSFEECAVACLNKEDCKQYMWEPGRCRLGRDIRLGRSEEKGGMGSPASSLASLESSFSPADTLRSLRSHQWSFYDGQYLFLAILGIFSLSIIESPGPFAKTFVATLLMTSLILPITRQFFLPFLPIASWLIFFYACQFISGEYRSPIWVRVLPALENILYGANLSNILSAHKSTVLDVLAWLPYGITHFGAPFVCSGIIFVFGPPGTLPVFARSFGYMNLAGVMIQLFFPCSPPWYENLYGLAPANYSMPGSPAGLGAIDKLFGIDLYTSTFTASPMVFGAFPSLHSGCATTEALFMGYVFPRLRPVFVLYTLWLWWATMYLSHHYAVDLVGGSLLAGTCYFVAKAKFLPRLQNDKALRWDYDYVEIGEAKEGYAYGLTDLDDDFHPATTDSDEWTIGSSSSFSSGTRSPPAGARSPVDDEQSMWEGDTLASGSDTEAQR</sequence>
<evidence type="ECO:0000256" key="2">
    <source>
        <dbReference type="ARBA" id="ARBA00022692"/>
    </source>
</evidence>
<dbReference type="SMART" id="SM00014">
    <property type="entry name" value="acidPPc"/>
    <property type="match status" value="1"/>
</dbReference>
<gene>
    <name evidence="8" type="ORF">B0A49_10149</name>
</gene>
<dbReference type="CDD" id="cd03386">
    <property type="entry name" value="PAP2_Aur1_like"/>
    <property type="match status" value="1"/>
</dbReference>
<keyword evidence="3 6" id="KW-1133">Transmembrane helix</keyword>
<feature type="non-terminal residue" evidence="8">
    <location>
        <position position="1"/>
    </location>
</feature>
<dbReference type="GO" id="GO:0016020">
    <property type="term" value="C:membrane"/>
    <property type="evidence" value="ECO:0007669"/>
    <property type="project" value="UniProtKB-SubCell"/>
</dbReference>
<keyword evidence="4 6" id="KW-0472">Membrane</keyword>
<dbReference type="AlphaFoldDB" id="A0A4V5NDL3"/>
<evidence type="ECO:0000313" key="9">
    <source>
        <dbReference type="Proteomes" id="UP000308768"/>
    </source>
</evidence>
<dbReference type="SUPFAM" id="SSF48317">
    <property type="entry name" value="Acid phosphatase/Vanadium-dependent haloperoxidase"/>
    <property type="match status" value="1"/>
</dbReference>
<keyword evidence="2 6" id="KW-0812">Transmembrane</keyword>
<dbReference type="Pfam" id="PF14378">
    <property type="entry name" value="PAP2_3"/>
    <property type="match status" value="1"/>
</dbReference>
<evidence type="ECO:0000256" key="3">
    <source>
        <dbReference type="ARBA" id="ARBA00022989"/>
    </source>
</evidence>
<dbReference type="InterPro" id="IPR026841">
    <property type="entry name" value="Aur1/Ipt1"/>
</dbReference>
<evidence type="ECO:0000259" key="7">
    <source>
        <dbReference type="SMART" id="SM00014"/>
    </source>
</evidence>
<evidence type="ECO:0000256" key="1">
    <source>
        <dbReference type="ARBA" id="ARBA00004141"/>
    </source>
</evidence>
<dbReference type="InterPro" id="IPR052185">
    <property type="entry name" value="IPC_Synthase-Related"/>
</dbReference>
<dbReference type="OrthoDB" id="5784at2759"/>
<comment type="subcellular location">
    <subcellularLocation>
        <location evidence="1">Membrane</location>
        <topology evidence="1">Multi-pass membrane protein</topology>
    </subcellularLocation>
</comment>
<feature type="transmembrane region" description="Helical" evidence="6">
    <location>
        <begin position="406"/>
        <end position="428"/>
    </location>
</feature>
<organism evidence="8 9">
    <name type="scientific">Cryomyces minteri</name>
    <dbReference type="NCBI Taxonomy" id="331657"/>
    <lineage>
        <taxon>Eukaryota</taxon>
        <taxon>Fungi</taxon>
        <taxon>Dikarya</taxon>
        <taxon>Ascomycota</taxon>
        <taxon>Pezizomycotina</taxon>
        <taxon>Dothideomycetes</taxon>
        <taxon>Dothideomycetes incertae sedis</taxon>
        <taxon>Cryomyces</taxon>
    </lineage>
</organism>
<dbReference type="EMBL" id="NAJN01001438">
    <property type="protein sequence ID" value="TKA63179.1"/>
    <property type="molecule type" value="Genomic_DNA"/>
</dbReference>
<dbReference type="InterPro" id="IPR000326">
    <property type="entry name" value="PAP2/HPO"/>
</dbReference>
<dbReference type="GO" id="GO:0006676">
    <property type="term" value="P:mannosyl diphosphorylinositol ceramide metabolic process"/>
    <property type="evidence" value="ECO:0007669"/>
    <property type="project" value="TreeGrafter"/>
</dbReference>
<feature type="transmembrane region" description="Helical" evidence="6">
    <location>
        <begin position="298"/>
        <end position="317"/>
    </location>
</feature>
<feature type="domain" description="Phosphatidic acid phosphatase type 2/haloperoxidase" evidence="7">
    <location>
        <begin position="433"/>
        <end position="570"/>
    </location>
</feature>
<evidence type="ECO:0000256" key="4">
    <source>
        <dbReference type="ARBA" id="ARBA00023136"/>
    </source>
</evidence>
<dbReference type="FunFam" id="1.20.144.10:FF:000015">
    <property type="entry name" value="Aureobasidin resistance protein Aur1"/>
    <property type="match status" value="1"/>
</dbReference>
<feature type="region of interest" description="Disordered" evidence="5">
    <location>
        <begin position="616"/>
        <end position="665"/>
    </location>
</feature>
<dbReference type="GO" id="GO:0070916">
    <property type="term" value="C:inositol phosphoceramide synthase complex"/>
    <property type="evidence" value="ECO:0007669"/>
    <property type="project" value="TreeGrafter"/>
</dbReference>